<organism evidence="1 2">
    <name type="scientific">Ancylostoma ceylanicum</name>
    <dbReference type="NCBI Taxonomy" id="53326"/>
    <lineage>
        <taxon>Eukaryota</taxon>
        <taxon>Metazoa</taxon>
        <taxon>Ecdysozoa</taxon>
        <taxon>Nematoda</taxon>
        <taxon>Chromadorea</taxon>
        <taxon>Rhabditida</taxon>
        <taxon>Rhabditina</taxon>
        <taxon>Rhabditomorpha</taxon>
        <taxon>Strongyloidea</taxon>
        <taxon>Ancylostomatidae</taxon>
        <taxon>Ancylostomatinae</taxon>
        <taxon>Ancylostoma</taxon>
    </lineage>
</organism>
<dbReference type="AlphaFoldDB" id="A0A0D6L540"/>
<evidence type="ECO:0000313" key="1">
    <source>
        <dbReference type="EMBL" id="EPB66465.1"/>
    </source>
</evidence>
<accession>A0A0D6L540</accession>
<dbReference type="Proteomes" id="UP000054495">
    <property type="component" value="Unassembled WGS sequence"/>
</dbReference>
<proteinExistence type="predicted"/>
<evidence type="ECO:0008006" key="3">
    <source>
        <dbReference type="Google" id="ProtNLM"/>
    </source>
</evidence>
<dbReference type="PANTHER" id="PTHR35573">
    <property type="entry name" value="PROTEIN CBG22129"/>
    <property type="match status" value="1"/>
</dbReference>
<dbReference type="EMBL" id="KE126126">
    <property type="protein sequence ID" value="EPB66465.1"/>
    <property type="molecule type" value="Genomic_DNA"/>
</dbReference>
<reference evidence="1 2" key="1">
    <citation type="submission" date="2013-05" db="EMBL/GenBank/DDBJ databases">
        <title>Draft genome of the parasitic nematode Anyclostoma ceylanicum.</title>
        <authorList>
            <person name="Mitreva M."/>
        </authorList>
    </citation>
    <scope>NUCLEOTIDE SEQUENCE [LARGE SCALE GENOMIC DNA]</scope>
</reference>
<protein>
    <recommendedName>
        <fullName evidence="3">MD-2-related lipid-recognition domain-containing protein</fullName>
    </recommendedName>
</protein>
<dbReference type="PANTHER" id="PTHR35573:SF1">
    <property type="entry name" value="ML DOMAIN-CONTAINING PROTEIN"/>
    <property type="match status" value="1"/>
</dbReference>
<keyword evidence="2" id="KW-1185">Reference proteome</keyword>
<sequence length="169" mass="19002">MNYAQLRNVLSQTLVSLRNALRPLTQLNEIHEMDSQDDSVPCTKIEYPIQLSKPSIVRCDMDNPNNVYSSPSLRLSIKLWSWGTAWGTCDWSPVPTLGLLNNLDACEHGIKCPVPTGRQTMDVTVDFTKFSVILRLLKDDAPYQFQYELHDKASGDSSCIAAQARARTK</sequence>
<name>A0A0D6L540_9BILA</name>
<gene>
    <name evidence="1" type="ORF">ANCCEY_14446</name>
</gene>
<evidence type="ECO:0000313" key="2">
    <source>
        <dbReference type="Proteomes" id="UP000054495"/>
    </source>
</evidence>